<comment type="caution">
    <text evidence="2">The sequence shown here is derived from an EMBL/GenBank/DDBJ whole genome shotgun (WGS) entry which is preliminary data.</text>
</comment>
<evidence type="ECO:0000313" key="3">
    <source>
        <dbReference type="Proteomes" id="UP000245535"/>
    </source>
</evidence>
<dbReference type="CDD" id="cd16830">
    <property type="entry name" value="HemS-like_N"/>
    <property type="match status" value="1"/>
</dbReference>
<feature type="domain" description="Haemin-degrading HemS/ChuX" evidence="1">
    <location>
        <begin position="236"/>
        <end position="367"/>
    </location>
</feature>
<dbReference type="Pfam" id="PF06228">
    <property type="entry name" value="ChuX_HutX"/>
    <property type="match status" value="1"/>
</dbReference>
<dbReference type="EMBL" id="QGDO01000001">
    <property type="protein sequence ID" value="PWJ44306.1"/>
    <property type="molecule type" value="Genomic_DNA"/>
</dbReference>
<dbReference type="CDD" id="cd16831">
    <property type="entry name" value="HemS-like_C"/>
    <property type="match status" value="1"/>
</dbReference>
<dbReference type="GO" id="GO:0006826">
    <property type="term" value="P:iron ion transport"/>
    <property type="evidence" value="ECO:0007669"/>
    <property type="project" value="InterPro"/>
</dbReference>
<gene>
    <name evidence="2" type="ORF">BC781_101656</name>
</gene>
<dbReference type="Pfam" id="PF05171">
    <property type="entry name" value="HemS"/>
    <property type="match status" value="1"/>
</dbReference>
<accession>A0A315ZFD9</accession>
<sequence length="370" mass="42586">MDSLANYNNRIKNDTYIDMTTSTQRLQGKELLEAWTNFDTEGKRIFPRDIATKLGVSEAELLASKIGNGEVTRLSGDWADFVKRLPELKEVLSITRNEACVLEHKGDFGKTNVMPDGSTGLSIGPIETRMFLQYWAVGFFVKQESKKGFSESIHIYDKEGDSVIKIYKKENTDIAAFDKLVADFTSEDQSDVQAYEAYKPMSTTPIHDIDKEEFTQSWRELKDTHQFFGMIRKYKADRYDACELVKGEFTYKIDPVNLKDLLEQAAETELPIMIFASSRGNIQIHQDVVKRVLVMGNWLNIMDPKFNMHLNEEHINTAWVVKKPTEDGHVTSIEVFDHDNKLIVQFFGLRKPGQAEDENWRTLVDNFERI</sequence>
<dbReference type="AlphaFoldDB" id="A0A315ZFD9"/>
<evidence type="ECO:0000313" key="2">
    <source>
        <dbReference type="EMBL" id="PWJ44306.1"/>
    </source>
</evidence>
<organism evidence="2 3">
    <name type="scientific">Sediminitomix flava</name>
    <dbReference type="NCBI Taxonomy" id="379075"/>
    <lineage>
        <taxon>Bacteria</taxon>
        <taxon>Pseudomonadati</taxon>
        <taxon>Bacteroidota</taxon>
        <taxon>Cytophagia</taxon>
        <taxon>Cytophagales</taxon>
        <taxon>Flammeovirgaceae</taxon>
        <taxon>Sediminitomix</taxon>
    </lineage>
</organism>
<reference evidence="2 3" key="1">
    <citation type="submission" date="2018-03" db="EMBL/GenBank/DDBJ databases">
        <title>Genomic Encyclopedia of Archaeal and Bacterial Type Strains, Phase II (KMG-II): from individual species to whole genera.</title>
        <authorList>
            <person name="Goeker M."/>
        </authorList>
    </citation>
    <scope>NUCLEOTIDE SEQUENCE [LARGE SCALE GENOMIC DNA]</scope>
    <source>
        <strain evidence="2 3">DSM 28229</strain>
    </source>
</reference>
<dbReference type="SUPFAM" id="SSF144064">
    <property type="entry name" value="Heme iron utilization protein-like"/>
    <property type="match status" value="1"/>
</dbReference>
<dbReference type="Proteomes" id="UP000245535">
    <property type="component" value="Unassembled WGS sequence"/>
</dbReference>
<dbReference type="InterPro" id="IPR053733">
    <property type="entry name" value="Heme_Transport_Util_sf"/>
</dbReference>
<name>A0A315ZFD9_SEDFL</name>
<proteinExistence type="predicted"/>
<dbReference type="InterPro" id="IPR007845">
    <property type="entry name" value="HemS/ChuX_dom"/>
</dbReference>
<protein>
    <submittedName>
        <fullName evidence="2">Putative hemin transport protein</fullName>
    </submittedName>
</protein>
<dbReference type="Gene3D" id="3.40.1570.10">
    <property type="entry name" value="HemS/ChuS/ChuX like domains"/>
    <property type="match status" value="2"/>
</dbReference>
<keyword evidence="3" id="KW-1185">Reference proteome</keyword>
<dbReference type="InterPro" id="IPR010413">
    <property type="entry name" value="HutX-like"/>
</dbReference>
<evidence type="ECO:0000259" key="1">
    <source>
        <dbReference type="Pfam" id="PF05171"/>
    </source>
</evidence>